<name>A0A2P8D8L7_9BACT</name>
<dbReference type="SUPFAM" id="SSF51206">
    <property type="entry name" value="cAMP-binding domain-like"/>
    <property type="match status" value="1"/>
</dbReference>
<dbReference type="PANTHER" id="PTHR24567">
    <property type="entry name" value="CRP FAMILY TRANSCRIPTIONAL REGULATORY PROTEIN"/>
    <property type="match status" value="1"/>
</dbReference>
<dbReference type="OrthoDB" id="9127033at2"/>
<dbReference type="InterPro" id="IPR018490">
    <property type="entry name" value="cNMP-bd_dom_sf"/>
</dbReference>
<keyword evidence="1" id="KW-0805">Transcription regulation</keyword>
<dbReference type="InterPro" id="IPR050397">
    <property type="entry name" value="Env_Response_Regulators"/>
</dbReference>
<protein>
    <submittedName>
        <fullName evidence="6">CRP-like cAMP-binding protein</fullName>
    </submittedName>
</protein>
<evidence type="ECO:0000313" key="6">
    <source>
        <dbReference type="EMBL" id="PSK93564.1"/>
    </source>
</evidence>
<dbReference type="InterPro" id="IPR036390">
    <property type="entry name" value="WH_DNA-bd_sf"/>
</dbReference>
<dbReference type="Gene3D" id="1.10.10.10">
    <property type="entry name" value="Winged helix-like DNA-binding domain superfamily/Winged helix DNA-binding domain"/>
    <property type="match status" value="1"/>
</dbReference>
<dbReference type="Gene3D" id="2.60.120.10">
    <property type="entry name" value="Jelly Rolls"/>
    <property type="match status" value="1"/>
</dbReference>
<dbReference type="InterPro" id="IPR012318">
    <property type="entry name" value="HTH_CRP"/>
</dbReference>
<dbReference type="AlphaFoldDB" id="A0A2P8D8L7"/>
<evidence type="ECO:0000256" key="3">
    <source>
        <dbReference type="ARBA" id="ARBA00023163"/>
    </source>
</evidence>
<organism evidence="6 7">
    <name type="scientific">Taibaiella chishuiensis</name>
    <dbReference type="NCBI Taxonomy" id="1434707"/>
    <lineage>
        <taxon>Bacteria</taxon>
        <taxon>Pseudomonadati</taxon>
        <taxon>Bacteroidota</taxon>
        <taxon>Chitinophagia</taxon>
        <taxon>Chitinophagales</taxon>
        <taxon>Chitinophagaceae</taxon>
        <taxon>Taibaiella</taxon>
    </lineage>
</organism>
<gene>
    <name evidence="6" type="ORF">B0I18_102534</name>
</gene>
<evidence type="ECO:0000313" key="7">
    <source>
        <dbReference type="Proteomes" id="UP000240572"/>
    </source>
</evidence>
<dbReference type="SUPFAM" id="SSF46785">
    <property type="entry name" value="Winged helix' DNA-binding domain"/>
    <property type="match status" value="1"/>
</dbReference>
<evidence type="ECO:0000259" key="4">
    <source>
        <dbReference type="PROSITE" id="PS50042"/>
    </source>
</evidence>
<keyword evidence="3" id="KW-0804">Transcription</keyword>
<dbReference type="SMART" id="SM00419">
    <property type="entry name" value="HTH_CRP"/>
    <property type="match status" value="1"/>
</dbReference>
<dbReference type="PROSITE" id="PS50042">
    <property type="entry name" value="CNMP_BINDING_3"/>
    <property type="match status" value="1"/>
</dbReference>
<sequence length="235" mass="27168">MSLKGIFPIDKWDFKSDTIFTNFPAGDYEEMVRHAREEKYKKGQTIFREGGVPTGLYYIIEGTVKKYKMDGSGKEQIIYVANKGELIGYHAILSDERYPDSATVLEESRLLFIPREDFLATLERSSLLSTRLLRMLSHEFTVFTNSIAIFAQRSVRERLAISLIVLREKFKKSTPEGAPIVINMSREDVANMTGTTRENVVRLLREFKDDHIIETKGRKIWITDIRKMIAISNYQ</sequence>
<dbReference type="Proteomes" id="UP000240572">
    <property type="component" value="Unassembled WGS sequence"/>
</dbReference>
<dbReference type="Pfam" id="PF13545">
    <property type="entry name" value="HTH_Crp_2"/>
    <property type="match status" value="1"/>
</dbReference>
<dbReference type="PRINTS" id="PR00034">
    <property type="entry name" value="HTHCRP"/>
</dbReference>
<dbReference type="GO" id="GO:0005829">
    <property type="term" value="C:cytosol"/>
    <property type="evidence" value="ECO:0007669"/>
    <property type="project" value="TreeGrafter"/>
</dbReference>
<dbReference type="GO" id="GO:0003677">
    <property type="term" value="F:DNA binding"/>
    <property type="evidence" value="ECO:0007669"/>
    <property type="project" value="UniProtKB-KW"/>
</dbReference>
<dbReference type="PANTHER" id="PTHR24567:SF74">
    <property type="entry name" value="HTH-TYPE TRANSCRIPTIONAL REGULATOR ARCR"/>
    <property type="match status" value="1"/>
</dbReference>
<keyword evidence="2" id="KW-0238">DNA-binding</keyword>
<proteinExistence type="predicted"/>
<evidence type="ECO:0000256" key="1">
    <source>
        <dbReference type="ARBA" id="ARBA00023015"/>
    </source>
</evidence>
<dbReference type="EMBL" id="PYGD01000002">
    <property type="protein sequence ID" value="PSK93564.1"/>
    <property type="molecule type" value="Genomic_DNA"/>
</dbReference>
<dbReference type="CDD" id="cd00038">
    <property type="entry name" value="CAP_ED"/>
    <property type="match status" value="1"/>
</dbReference>
<dbReference type="Pfam" id="PF00027">
    <property type="entry name" value="cNMP_binding"/>
    <property type="match status" value="1"/>
</dbReference>
<dbReference type="InterPro" id="IPR014710">
    <property type="entry name" value="RmlC-like_jellyroll"/>
</dbReference>
<feature type="domain" description="HTH crp-type" evidence="5">
    <location>
        <begin position="153"/>
        <end position="226"/>
    </location>
</feature>
<evidence type="ECO:0000259" key="5">
    <source>
        <dbReference type="PROSITE" id="PS51063"/>
    </source>
</evidence>
<keyword evidence="7" id="KW-1185">Reference proteome</keyword>
<dbReference type="InterPro" id="IPR000595">
    <property type="entry name" value="cNMP-bd_dom"/>
</dbReference>
<reference evidence="6 7" key="1">
    <citation type="submission" date="2018-03" db="EMBL/GenBank/DDBJ databases">
        <title>Genomic Encyclopedia of Type Strains, Phase III (KMG-III): the genomes of soil and plant-associated and newly described type strains.</title>
        <authorList>
            <person name="Whitman W."/>
        </authorList>
    </citation>
    <scope>NUCLEOTIDE SEQUENCE [LARGE SCALE GENOMIC DNA]</scope>
    <source>
        <strain evidence="6 7">CGMCC 1.12700</strain>
    </source>
</reference>
<dbReference type="InterPro" id="IPR036388">
    <property type="entry name" value="WH-like_DNA-bd_sf"/>
</dbReference>
<comment type="caution">
    <text evidence="6">The sequence shown here is derived from an EMBL/GenBank/DDBJ whole genome shotgun (WGS) entry which is preliminary data.</text>
</comment>
<dbReference type="PROSITE" id="PS51063">
    <property type="entry name" value="HTH_CRP_2"/>
    <property type="match status" value="1"/>
</dbReference>
<accession>A0A2P8D8L7</accession>
<dbReference type="GO" id="GO:0003700">
    <property type="term" value="F:DNA-binding transcription factor activity"/>
    <property type="evidence" value="ECO:0007669"/>
    <property type="project" value="TreeGrafter"/>
</dbReference>
<dbReference type="RefSeq" id="WP_106522559.1">
    <property type="nucleotide sequence ID" value="NZ_PYGD01000002.1"/>
</dbReference>
<dbReference type="SMART" id="SM00100">
    <property type="entry name" value="cNMP"/>
    <property type="match status" value="1"/>
</dbReference>
<evidence type="ECO:0000256" key="2">
    <source>
        <dbReference type="ARBA" id="ARBA00023125"/>
    </source>
</evidence>
<feature type="domain" description="Cyclic nucleotide-binding" evidence="4">
    <location>
        <begin position="19"/>
        <end position="139"/>
    </location>
</feature>